<feature type="domain" description="ABC3 transporter permease C-terminal" evidence="7">
    <location>
        <begin position="294"/>
        <end position="412"/>
    </location>
</feature>
<sequence length="807" mass="89337">MFRNYLKIAWRNIWKAKQVSAVNIAGLAVAIAAALLLCITVYREFSFNDFHEKKDALYQVYREEFHADRTESHSNMSYPMGPAMKAELPGIKELVRLANGSAVMKVGETSQSIGLRYVDSSFLSLFTFPVAAGSGTLNMNTALISEKMAGIFFKDADPVGKTVLLRSRSEWKSYIVGGVMKDAPDNSSIRFDALVRLETHPGYLADREEWGNFSLETFVQLNPGVHPEDIERRGMAFMGKHYEEDVQRMKVAGARKDKFGGVLHLGLIPLGEIHFSQHSNLQNAKKPILYMLLFIAGFLLFIASINFLNLTLARAFTRAKEVGMRKTLGAATGQLVLQLCGEALVLFLISLALGLAITYFVLPYYSALFFSEAKYAFGILLKPKFLAGIFAALLLISLLAGGYPAWALSRTHILLVLKGRVSAGKTNYFRNSLIVTQFVFSCLLICGTIVAWQQMSYLHNRPLGFNTHEVVSIPVSKDVNGHQLLARLRTELAGQPDILSVTASGNNFGRGKDGAQSTSIINFQLFDKDVNSHWQSVDFDYVKTMDLQLVAGKDFDRSMGLDSLGLVINEKMAKQLASLGVKDPVGYRFRMDGEGPEYHINGVVKDYNFKSLHEEIAPLTMYLNRPEDLPAYIFVKTKPGNLPASMEKIEAAYKKVSPGQLFLASFVNENTERQYKFEATLMKIFVSGAVLTIIISCMGLFAIAMLAIGRRTKEIGIRKVLGASAAGIAGLIAVDFLKLVLIAILIATPVAWYVMAEWLKGYAYRIDISWWIFALAGLLAVLIAAATVSFQSIRAALMNPVKSLRSE</sequence>
<evidence type="ECO:0000259" key="8">
    <source>
        <dbReference type="Pfam" id="PF12704"/>
    </source>
</evidence>
<keyword evidence="5 6" id="KW-0472">Membrane</keyword>
<dbReference type="PANTHER" id="PTHR30572">
    <property type="entry name" value="MEMBRANE COMPONENT OF TRANSPORTER-RELATED"/>
    <property type="match status" value="1"/>
</dbReference>
<feature type="domain" description="ABC3 transporter permease C-terminal" evidence="7">
    <location>
        <begin position="689"/>
        <end position="800"/>
    </location>
</feature>
<evidence type="ECO:0000256" key="4">
    <source>
        <dbReference type="ARBA" id="ARBA00022989"/>
    </source>
</evidence>
<evidence type="ECO:0000259" key="7">
    <source>
        <dbReference type="Pfam" id="PF02687"/>
    </source>
</evidence>
<dbReference type="PANTHER" id="PTHR30572:SF18">
    <property type="entry name" value="ABC-TYPE MACROLIDE FAMILY EXPORT SYSTEM PERMEASE COMPONENT 2"/>
    <property type="match status" value="1"/>
</dbReference>
<dbReference type="InterPro" id="IPR050250">
    <property type="entry name" value="Macrolide_Exporter_MacB"/>
</dbReference>
<feature type="transmembrane region" description="Helical" evidence="6">
    <location>
        <begin position="385"/>
        <end position="408"/>
    </location>
</feature>
<dbReference type="EMBL" id="JAGHKP010000002">
    <property type="protein sequence ID" value="MBO9152679.1"/>
    <property type="molecule type" value="Genomic_DNA"/>
</dbReference>
<dbReference type="RefSeq" id="WP_209145664.1">
    <property type="nucleotide sequence ID" value="NZ_JAGHKP010000002.1"/>
</dbReference>
<dbReference type="InterPro" id="IPR003838">
    <property type="entry name" value="ABC3_permease_C"/>
</dbReference>
<feature type="transmembrane region" description="Helical" evidence="6">
    <location>
        <begin position="720"/>
        <end position="748"/>
    </location>
</feature>
<feature type="transmembrane region" description="Helical" evidence="6">
    <location>
        <begin position="21"/>
        <end position="42"/>
    </location>
</feature>
<feature type="transmembrane region" description="Helical" evidence="6">
    <location>
        <begin position="684"/>
        <end position="708"/>
    </location>
</feature>
<evidence type="ECO:0000256" key="5">
    <source>
        <dbReference type="ARBA" id="ARBA00023136"/>
    </source>
</evidence>
<keyword evidence="10" id="KW-1185">Reference proteome</keyword>
<keyword evidence="4 6" id="KW-1133">Transmembrane helix</keyword>
<evidence type="ECO:0000256" key="2">
    <source>
        <dbReference type="ARBA" id="ARBA00022475"/>
    </source>
</evidence>
<gene>
    <name evidence="9" type="ORF">J7I43_10685</name>
</gene>
<keyword evidence="3 6" id="KW-0812">Transmembrane</keyword>
<evidence type="ECO:0000313" key="10">
    <source>
        <dbReference type="Proteomes" id="UP000679126"/>
    </source>
</evidence>
<name>A0ABS3YEY4_9BACT</name>
<proteinExistence type="predicted"/>
<evidence type="ECO:0000313" key="9">
    <source>
        <dbReference type="EMBL" id="MBO9152679.1"/>
    </source>
</evidence>
<feature type="transmembrane region" description="Helical" evidence="6">
    <location>
        <begin position="343"/>
        <end position="365"/>
    </location>
</feature>
<dbReference type="Pfam" id="PF02687">
    <property type="entry name" value="FtsX"/>
    <property type="match status" value="2"/>
</dbReference>
<feature type="domain" description="MacB-like periplasmic core" evidence="8">
    <location>
        <begin position="20"/>
        <end position="232"/>
    </location>
</feature>
<comment type="caution">
    <text evidence="9">The sequence shown here is derived from an EMBL/GenBank/DDBJ whole genome shotgun (WGS) entry which is preliminary data.</text>
</comment>
<reference evidence="10" key="1">
    <citation type="submission" date="2021-03" db="EMBL/GenBank/DDBJ databases">
        <title>Assistant Professor.</title>
        <authorList>
            <person name="Huq M.A."/>
        </authorList>
    </citation>
    <scope>NUCLEOTIDE SEQUENCE [LARGE SCALE GENOMIC DNA]</scope>
    <source>
        <strain evidence="10">MAH-28</strain>
    </source>
</reference>
<dbReference type="InterPro" id="IPR025857">
    <property type="entry name" value="MacB_PCD"/>
</dbReference>
<dbReference type="Proteomes" id="UP000679126">
    <property type="component" value="Unassembled WGS sequence"/>
</dbReference>
<accession>A0ABS3YEY4</accession>
<comment type="subcellular location">
    <subcellularLocation>
        <location evidence="1">Cell membrane</location>
        <topology evidence="1">Multi-pass membrane protein</topology>
    </subcellularLocation>
</comment>
<keyword evidence="2" id="KW-1003">Cell membrane</keyword>
<feature type="transmembrane region" description="Helical" evidence="6">
    <location>
        <begin position="288"/>
        <end position="310"/>
    </location>
</feature>
<evidence type="ECO:0000256" key="1">
    <source>
        <dbReference type="ARBA" id="ARBA00004651"/>
    </source>
</evidence>
<dbReference type="Pfam" id="PF12704">
    <property type="entry name" value="MacB_PCD"/>
    <property type="match status" value="1"/>
</dbReference>
<feature type="transmembrane region" description="Helical" evidence="6">
    <location>
        <begin position="768"/>
        <end position="790"/>
    </location>
</feature>
<organism evidence="9 10">
    <name type="scientific">Chitinophaga chungangae</name>
    <dbReference type="NCBI Taxonomy" id="2821488"/>
    <lineage>
        <taxon>Bacteria</taxon>
        <taxon>Pseudomonadati</taxon>
        <taxon>Bacteroidota</taxon>
        <taxon>Chitinophagia</taxon>
        <taxon>Chitinophagales</taxon>
        <taxon>Chitinophagaceae</taxon>
        <taxon>Chitinophaga</taxon>
    </lineage>
</organism>
<protein>
    <submittedName>
        <fullName evidence="9">ABC transporter permease</fullName>
    </submittedName>
</protein>
<evidence type="ECO:0000256" key="3">
    <source>
        <dbReference type="ARBA" id="ARBA00022692"/>
    </source>
</evidence>
<feature type="transmembrane region" description="Helical" evidence="6">
    <location>
        <begin position="428"/>
        <end position="452"/>
    </location>
</feature>
<evidence type="ECO:0000256" key="6">
    <source>
        <dbReference type="SAM" id="Phobius"/>
    </source>
</evidence>